<dbReference type="InterPro" id="IPR004218">
    <property type="entry name" value="GSHS_ATP-bd"/>
</dbReference>
<comment type="caution">
    <text evidence="12">The sequence shown here is derived from an EMBL/GenBank/DDBJ whole genome shotgun (WGS) entry which is preliminary data.</text>
</comment>
<protein>
    <recommendedName>
        <fullName evidence="10">Glutathione synthetase</fullName>
        <ecNumber evidence="10">6.3.2.3</ecNumber>
    </recommendedName>
    <alternativeName>
        <fullName evidence="10">GSH synthetase</fullName>
        <shortName evidence="10">GSH-S</shortName>
        <shortName evidence="10">GSHase</shortName>
    </alternativeName>
    <alternativeName>
        <fullName evidence="10">Glutathione synthase</fullName>
    </alternativeName>
</protein>
<dbReference type="Gene3D" id="3.30.1490.20">
    <property type="entry name" value="ATP-grasp fold, A domain"/>
    <property type="match status" value="1"/>
</dbReference>
<evidence type="ECO:0000256" key="2">
    <source>
        <dbReference type="ARBA" id="ARBA00001946"/>
    </source>
</evidence>
<dbReference type="PANTHER" id="PTHR21621:SF4">
    <property type="entry name" value="GLUTATHIONE SYNTHETASE"/>
    <property type="match status" value="1"/>
</dbReference>
<keyword evidence="7 10" id="KW-0067">ATP-binding</keyword>
<dbReference type="InterPro" id="IPR011761">
    <property type="entry name" value="ATP-grasp"/>
</dbReference>
<evidence type="ECO:0000256" key="5">
    <source>
        <dbReference type="ARBA" id="ARBA00022723"/>
    </source>
</evidence>
<evidence type="ECO:0000256" key="3">
    <source>
        <dbReference type="ARBA" id="ARBA00022598"/>
    </source>
</evidence>
<evidence type="ECO:0000313" key="12">
    <source>
        <dbReference type="EMBL" id="MEA5445253.1"/>
    </source>
</evidence>
<dbReference type="InterPro" id="IPR016185">
    <property type="entry name" value="PreATP-grasp_dom_sf"/>
</dbReference>
<comment type="similarity">
    <text evidence="10">Belongs to the prokaryotic GSH synthase family.</text>
</comment>
<evidence type="ECO:0000256" key="1">
    <source>
        <dbReference type="ARBA" id="ARBA00001936"/>
    </source>
</evidence>
<dbReference type="HAMAP" id="MF_00162">
    <property type="entry name" value="GSH_S"/>
    <property type="match status" value="1"/>
</dbReference>
<comment type="cofactor">
    <cofactor evidence="2">
        <name>Mg(2+)</name>
        <dbReference type="ChEBI" id="CHEBI:18420"/>
    </cofactor>
</comment>
<dbReference type="AlphaFoldDB" id="A0AAP6JE99"/>
<dbReference type="GO" id="GO:0005737">
    <property type="term" value="C:cytoplasm"/>
    <property type="evidence" value="ECO:0007669"/>
    <property type="project" value="TreeGrafter"/>
</dbReference>
<dbReference type="Pfam" id="PF02951">
    <property type="entry name" value="GSH-S_N"/>
    <property type="match status" value="1"/>
</dbReference>
<sequence length="319" mass="35812">MTNRRPNVGVVMDPIESITPHKDTTLAMMLEIQNRDWALSYLTLEDIFLQDGRAMGRWRPLTVRDQDQDYFDLGEPQEGPLSSLDCLLMRKDPPFDMEYIYATYILERAADEGLRVVNRPASLRDVSEKVYTAWFPECCPPTVIARDGDRLRGFIRDQGHAVLKPLDGMGGRDIFVVRDGDPNTSVILEHLTASGARFALAQRYLPEIRDGDRRILLVNGKATGPALARLPRAGESRGNIAAGGTVQGSELRERDHWLIERIGPVMRDKGLMFVGLDVIGDYVTEINVTSPTCVRELDHIYGSNISAQLMDELAELEGW</sequence>
<keyword evidence="6 10" id="KW-0547">Nucleotide-binding</keyword>
<organism evidence="12 13">
    <name type="scientific">Natronospira elongata</name>
    <dbReference type="NCBI Taxonomy" id="3110268"/>
    <lineage>
        <taxon>Bacteria</taxon>
        <taxon>Pseudomonadati</taxon>
        <taxon>Pseudomonadota</taxon>
        <taxon>Gammaproteobacteria</taxon>
        <taxon>Natronospirales</taxon>
        <taxon>Natronospiraceae</taxon>
        <taxon>Natronospira</taxon>
    </lineage>
</organism>
<keyword evidence="8" id="KW-0460">Magnesium</keyword>
<comment type="cofactor">
    <cofactor evidence="1">
        <name>Mn(2+)</name>
        <dbReference type="ChEBI" id="CHEBI:29035"/>
    </cofactor>
</comment>
<dbReference type="InterPro" id="IPR013815">
    <property type="entry name" value="ATP_grasp_subdomain_1"/>
</dbReference>
<dbReference type="EMBL" id="JAYGII010000007">
    <property type="protein sequence ID" value="MEA5445253.1"/>
    <property type="molecule type" value="Genomic_DNA"/>
</dbReference>
<proteinExistence type="inferred from homology"/>
<evidence type="ECO:0000256" key="10">
    <source>
        <dbReference type="HAMAP-Rule" id="MF_00162"/>
    </source>
</evidence>
<dbReference type="Gene3D" id="3.30.470.20">
    <property type="entry name" value="ATP-grasp fold, B domain"/>
    <property type="match status" value="1"/>
</dbReference>
<feature type="domain" description="ATP-grasp" evidence="11">
    <location>
        <begin position="129"/>
        <end position="314"/>
    </location>
</feature>
<keyword evidence="5" id="KW-0479">Metal-binding</keyword>
<evidence type="ECO:0000313" key="13">
    <source>
        <dbReference type="Proteomes" id="UP001302316"/>
    </source>
</evidence>
<comment type="pathway">
    <text evidence="10">Sulfur metabolism; glutathione biosynthesis; glutathione from L-cysteine and L-glutamate: step 2/2.</text>
</comment>
<keyword evidence="4 10" id="KW-0317">Glutathione biosynthesis</keyword>
<evidence type="ECO:0000256" key="4">
    <source>
        <dbReference type="ARBA" id="ARBA00022684"/>
    </source>
</evidence>
<reference evidence="12 13" key="1">
    <citation type="submission" date="2023-12" db="EMBL/GenBank/DDBJ databases">
        <title>Whole-genome sequencing of halo(alkali)philic microorganisms from hypersaline lakes.</title>
        <authorList>
            <person name="Sorokin D.Y."/>
            <person name="Merkel A.Y."/>
            <person name="Messina E."/>
            <person name="Yakimov M."/>
        </authorList>
    </citation>
    <scope>NUCLEOTIDE SEQUENCE [LARGE SCALE GENOMIC DNA]</scope>
    <source>
        <strain evidence="12 13">AB-CW1</strain>
    </source>
</reference>
<dbReference type="EC" id="6.3.2.3" evidence="10"/>
<dbReference type="FunFam" id="3.40.50.20:FF:000009">
    <property type="entry name" value="Glutathione synthetase"/>
    <property type="match status" value="1"/>
</dbReference>
<evidence type="ECO:0000256" key="7">
    <source>
        <dbReference type="ARBA" id="ARBA00022840"/>
    </source>
</evidence>
<dbReference type="PROSITE" id="PS50975">
    <property type="entry name" value="ATP_GRASP"/>
    <property type="match status" value="1"/>
</dbReference>
<name>A0AAP6JE99_9GAMM</name>
<keyword evidence="13" id="KW-1185">Reference proteome</keyword>
<keyword evidence="3 10" id="KW-0436">Ligase</keyword>
<dbReference type="RefSeq" id="WP_346050880.1">
    <property type="nucleotide sequence ID" value="NZ_JAYGII010000007.1"/>
</dbReference>
<evidence type="ECO:0000256" key="6">
    <source>
        <dbReference type="ARBA" id="ARBA00022741"/>
    </source>
</evidence>
<dbReference type="GO" id="GO:0004363">
    <property type="term" value="F:glutathione synthase activity"/>
    <property type="evidence" value="ECO:0007669"/>
    <property type="project" value="UniProtKB-UniRule"/>
</dbReference>
<dbReference type="Pfam" id="PF02955">
    <property type="entry name" value="GSH-S_ATP"/>
    <property type="match status" value="1"/>
</dbReference>
<gene>
    <name evidence="10 12" type="primary">gshB</name>
    <name evidence="12" type="ORF">VCB98_05420</name>
</gene>
<dbReference type="NCBIfam" id="TIGR01380">
    <property type="entry name" value="glut_syn"/>
    <property type="match status" value="1"/>
</dbReference>
<dbReference type="GO" id="GO:0005524">
    <property type="term" value="F:ATP binding"/>
    <property type="evidence" value="ECO:0007669"/>
    <property type="project" value="UniProtKB-UniRule"/>
</dbReference>
<evidence type="ECO:0000259" key="11">
    <source>
        <dbReference type="PROSITE" id="PS50975"/>
    </source>
</evidence>
<accession>A0AAP6JE99</accession>
<dbReference type="InterPro" id="IPR004215">
    <property type="entry name" value="GSHS_N"/>
</dbReference>
<dbReference type="SUPFAM" id="SSF56059">
    <property type="entry name" value="Glutathione synthetase ATP-binding domain-like"/>
    <property type="match status" value="1"/>
</dbReference>
<keyword evidence="9" id="KW-0464">Manganese</keyword>
<dbReference type="NCBIfam" id="NF003573">
    <property type="entry name" value="PRK05246.1"/>
    <property type="match status" value="1"/>
</dbReference>
<dbReference type="Proteomes" id="UP001302316">
    <property type="component" value="Unassembled WGS sequence"/>
</dbReference>
<dbReference type="GO" id="GO:0046872">
    <property type="term" value="F:metal ion binding"/>
    <property type="evidence" value="ECO:0007669"/>
    <property type="project" value="UniProtKB-KW"/>
</dbReference>
<comment type="catalytic activity">
    <reaction evidence="10">
        <text>gamma-L-glutamyl-L-cysteine + glycine + ATP = glutathione + ADP + phosphate + H(+)</text>
        <dbReference type="Rhea" id="RHEA:13557"/>
        <dbReference type="ChEBI" id="CHEBI:15378"/>
        <dbReference type="ChEBI" id="CHEBI:30616"/>
        <dbReference type="ChEBI" id="CHEBI:43474"/>
        <dbReference type="ChEBI" id="CHEBI:57305"/>
        <dbReference type="ChEBI" id="CHEBI:57925"/>
        <dbReference type="ChEBI" id="CHEBI:58173"/>
        <dbReference type="ChEBI" id="CHEBI:456216"/>
        <dbReference type="EC" id="6.3.2.3"/>
    </reaction>
</comment>
<dbReference type="PANTHER" id="PTHR21621">
    <property type="entry name" value="RIBOSOMAL PROTEIN S6 MODIFICATION PROTEIN"/>
    <property type="match status" value="1"/>
</dbReference>
<dbReference type="SUPFAM" id="SSF52440">
    <property type="entry name" value="PreATP-grasp domain"/>
    <property type="match status" value="1"/>
</dbReference>
<evidence type="ECO:0000256" key="8">
    <source>
        <dbReference type="ARBA" id="ARBA00022842"/>
    </source>
</evidence>
<dbReference type="Gene3D" id="3.40.50.20">
    <property type="match status" value="1"/>
</dbReference>
<evidence type="ECO:0000256" key="9">
    <source>
        <dbReference type="ARBA" id="ARBA00023211"/>
    </source>
</evidence>
<dbReference type="InterPro" id="IPR006284">
    <property type="entry name" value="Glut_synth_pro"/>
</dbReference>